<keyword evidence="1" id="KW-0812">Transmembrane</keyword>
<keyword evidence="1" id="KW-0472">Membrane</keyword>
<organism evidence="2 3">
    <name type="scientific">Aliivibrio logei 5S-186</name>
    <dbReference type="NCBI Taxonomy" id="626086"/>
    <lineage>
        <taxon>Bacteria</taxon>
        <taxon>Pseudomonadati</taxon>
        <taxon>Pseudomonadota</taxon>
        <taxon>Gammaproteobacteria</taxon>
        <taxon>Vibrionales</taxon>
        <taxon>Vibrionaceae</taxon>
        <taxon>Aliivibrio</taxon>
    </lineage>
</organism>
<keyword evidence="3" id="KW-1185">Reference proteome</keyword>
<keyword evidence="1" id="KW-1133">Transmembrane helix</keyword>
<feature type="transmembrane region" description="Helical" evidence="1">
    <location>
        <begin position="7"/>
        <end position="27"/>
    </location>
</feature>
<comment type="caution">
    <text evidence="2">The sequence shown here is derived from an EMBL/GenBank/DDBJ whole genome shotgun (WGS) entry which is preliminary data.</text>
</comment>
<sequence>MLAKLGMAIQALLAVAIFYLGFTIYSFTNTITVVVNDYPKFMAEITKTADKLEIDQWLLLAKHVEKLTPQVLTLVSEVKNTVNNVNQTVVSVDNKIPLILNEVKAIRTESLPEVITVMNAVNNKTVPSTLVELKNYREHVFPNAFVESKGYRVTTIPAVIKESEKLRKEVPPIMLKADQIIDKTEELSQQATQGAVKGVILSPFNLLREAGTEIQSKVNQ</sequence>
<protein>
    <recommendedName>
        <fullName evidence="4">LemA family protein</fullName>
    </recommendedName>
</protein>
<evidence type="ECO:0000313" key="2">
    <source>
        <dbReference type="EMBL" id="OEF22499.1"/>
    </source>
</evidence>
<dbReference type="RefSeq" id="WP_017021956.1">
    <property type="nucleotide sequence ID" value="NZ_AJYJ02000014.1"/>
</dbReference>
<gene>
    <name evidence="2" type="ORF">A1Q5_15590</name>
</gene>
<dbReference type="Proteomes" id="UP000095059">
    <property type="component" value="Unassembled WGS sequence"/>
</dbReference>
<name>A0ABX3AZZ7_ALILO</name>
<accession>A0ABX3AZZ7</accession>
<dbReference type="EMBL" id="AJYJ02000014">
    <property type="protein sequence ID" value="OEF22499.1"/>
    <property type="molecule type" value="Genomic_DNA"/>
</dbReference>
<evidence type="ECO:0008006" key="4">
    <source>
        <dbReference type="Google" id="ProtNLM"/>
    </source>
</evidence>
<evidence type="ECO:0000313" key="3">
    <source>
        <dbReference type="Proteomes" id="UP000095059"/>
    </source>
</evidence>
<evidence type="ECO:0000256" key="1">
    <source>
        <dbReference type="SAM" id="Phobius"/>
    </source>
</evidence>
<reference evidence="2 3" key="1">
    <citation type="journal article" date="2012" name="Science">
        <title>Ecological populations of bacteria act as socially cohesive units of antibiotic production and resistance.</title>
        <authorList>
            <person name="Cordero O.X."/>
            <person name="Wildschutte H."/>
            <person name="Kirkup B."/>
            <person name="Proehl S."/>
            <person name="Ngo L."/>
            <person name="Hussain F."/>
            <person name="Le Roux F."/>
            <person name="Mincer T."/>
            <person name="Polz M.F."/>
        </authorList>
    </citation>
    <scope>NUCLEOTIDE SEQUENCE [LARGE SCALE GENOMIC DNA]</scope>
    <source>
        <strain evidence="2 3">5S-186</strain>
    </source>
</reference>
<proteinExistence type="predicted"/>